<dbReference type="OrthoDB" id="5985609at2"/>
<gene>
    <name evidence="2" type="ORF">HR45_08285</name>
</gene>
<keyword evidence="3" id="KW-1185">Reference proteome</keyword>
<dbReference type="AlphaFoldDB" id="A0A094LRR5"/>
<evidence type="ECO:0000313" key="3">
    <source>
        <dbReference type="Proteomes" id="UP000029264"/>
    </source>
</evidence>
<dbReference type="GO" id="GO:0006974">
    <property type="term" value="P:DNA damage response"/>
    <property type="evidence" value="ECO:0007669"/>
    <property type="project" value="TreeGrafter"/>
</dbReference>
<dbReference type="PANTHER" id="PTHR34387:SF1">
    <property type="entry name" value="PERIPLASMIC IMMUNOGENIC PROTEIN"/>
    <property type="match status" value="1"/>
</dbReference>
<dbReference type="InterPro" id="IPR007497">
    <property type="entry name" value="SIMPL/DUF541"/>
</dbReference>
<dbReference type="RefSeq" id="WP_037441738.1">
    <property type="nucleotide sequence ID" value="NZ_JPEO01000004.1"/>
</dbReference>
<proteinExistence type="predicted"/>
<evidence type="ECO:0000313" key="2">
    <source>
        <dbReference type="EMBL" id="KFZ37843.1"/>
    </source>
</evidence>
<dbReference type="Gene3D" id="3.30.110.170">
    <property type="entry name" value="Protein of unknown function (DUF541), domain 1"/>
    <property type="match status" value="1"/>
</dbReference>
<accession>A0A094LRR5</accession>
<dbReference type="NCBIfam" id="NF008299">
    <property type="entry name" value="PRK11087.1"/>
    <property type="match status" value="1"/>
</dbReference>
<keyword evidence="1" id="KW-0732">Signal</keyword>
<dbReference type="Pfam" id="PF04402">
    <property type="entry name" value="SIMPL"/>
    <property type="match status" value="1"/>
</dbReference>
<dbReference type="Proteomes" id="UP000029264">
    <property type="component" value="Unassembled WGS sequence"/>
</dbReference>
<name>A0A094LRR5_9GAMM</name>
<dbReference type="InterPro" id="IPR052022">
    <property type="entry name" value="26kDa_periplasmic_antigen"/>
</dbReference>
<dbReference type="Gene3D" id="3.30.70.2970">
    <property type="entry name" value="Protein of unknown function (DUF541), domain 2"/>
    <property type="match status" value="1"/>
</dbReference>
<feature type="chain" id="PRO_5001901959" description="Oxidative stress defense protein" evidence="1">
    <location>
        <begin position="23"/>
        <end position="233"/>
    </location>
</feature>
<feature type="signal peptide" evidence="1">
    <location>
        <begin position="1"/>
        <end position="22"/>
    </location>
</feature>
<sequence length="233" mass="25377">MKLNGVKVALICGLPTLFSAYASVAADIPLLETVGVSQIEAEPDLAEVTVAVVAKGDSASAAKQQADKAVSLFVERLLKSGVAKQDISSANLNLAPEYRYPKDEQPVLVGYRASRDVTLQLKLPQLNEVLDKALAEGLNSVRQINLKSSKETQLRLQARDAAIADAKQKAKALAKGFDSKLDGVWSIRYFEQTPVAQLRFSTAEMKQASSDQSYQYGTVKFNDRVEVSYKLKP</sequence>
<dbReference type="PANTHER" id="PTHR34387">
    <property type="entry name" value="SLR1258 PROTEIN"/>
    <property type="match status" value="1"/>
</dbReference>
<reference evidence="2 3" key="1">
    <citation type="submission" date="2014-06" db="EMBL/GenBank/DDBJ databases">
        <title>Shewanella sp. YQH10.</title>
        <authorList>
            <person name="Liu Y."/>
            <person name="Zeng R."/>
        </authorList>
    </citation>
    <scope>NUCLEOTIDE SEQUENCE [LARGE SCALE GENOMIC DNA]</scope>
    <source>
        <strain evidence="2 3">YQH10</strain>
    </source>
</reference>
<organism evidence="2 3">
    <name type="scientific">Shewanella mangrovi</name>
    <dbReference type="NCBI Taxonomy" id="1515746"/>
    <lineage>
        <taxon>Bacteria</taxon>
        <taxon>Pseudomonadati</taxon>
        <taxon>Pseudomonadota</taxon>
        <taxon>Gammaproteobacteria</taxon>
        <taxon>Alteromonadales</taxon>
        <taxon>Shewanellaceae</taxon>
        <taxon>Shewanella</taxon>
    </lineage>
</organism>
<comment type="caution">
    <text evidence="2">The sequence shown here is derived from an EMBL/GenBank/DDBJ whole genome shotgun (WGS) entry which is preliminary data.</text>
</comment>
<dbReference type="eggNOG" id="COG2968">
    <property type="taxonomic scope" value="Bacteria"/>
</dbReference>
<protein>
    <recommendedName>
        <fullName evidence="4">Oxidative stress defense protein</fullName>
    </recommendedName>
</protein>
<dbReference type="EMBL" id="JPEO01000004">
    <property type="protein sequence ID" value="KFZ37843.1"/>
    <property type="molecule type" value="Genomic_DNA"/>
</dbReference>
<dbReference type="STRING" id="1515746.HR45_08285"/>
<evidence type="ECO:0008006" key="4">
    <source>
        <dbReference type="Google" id="ProtNLM"/>
    </source>
</evidence>
<evidence type="ECO:0000256" key="1">
    <source>
        <dbReference type="SAM" id="SignalP"/>
    </source>
</evidence>